<name>A0A137PGV9_CONC2</name>
<dbReference type="InterPro" id="IPR013180">
    <property type="entry name" value="CTNNBL1_N"/>
</dbReference>
<evidence type="ECO:0000259" key="7">
    <source>
        <dbReference type="SMART" id="SM01156"/>
    </source>
</evidence>
<evidence type="ECO:0000256" key="3">
    <source>
        <dbReference type="ARBA" id="ARBA00022737"/>
    </source>
</evidence>
<dbReference type="Proteomes" id="UP000070444">
    <property type="component" value="Unassembled WGS sequence"/>
</dbReference>
<dbReference type="InterPro" id="IPR016024">
    <property type="entry name" value="ARM-type_fold"/>
</dbReference>
<proteinExistence type="predicted"/>
<dbReference type="SUPFAM" id="SSF48371">
    <property type="entry name" value="ARM repeat"/>
    <property type="match status" value="1"/>
</dbReference>
<evidence type="ECO:0000256" key="1">
    <source>
        <dbReference type="ARBA" id="ARBA00004123"/>
    </source>
</evidence>
<dbReference type="AlphaFoldDB" id="A0A137PGV9"/>
<dbReference type="FunFam" id="1.25.10.10:FF:001136">
    <property type="entry name" value="Beta-catenin-like protein 1"/>
    <property type="match status" value="1"/>
</dbReference>
<dbReference type="InterPro" id="IPR011989">
    <property type="entry name" value="ARM-like"/>
</dbReference>
<evidence type="ECO:0000313" key="8">
    <source>
        <dbReference type="EMBL" id="KXN74236.1"/>
    </source>
</evidence>
<dbReference type="OMA" id="TDWREQE"/>
<dbReference type="PANTHER" id="PTHR14978">
    <property type="entry name" value="BETA-CATENIN-LIKE PROTEIN 1 NUCLEAR ASSOCIATED PROTEIN"/>
    <property type="match status" value="1"/>
</dbReference>
<evidence type="ECO:0000256" key="5">
    <source>
        <dbReference type="ARBA" id="ARBA00023242"/>
    </source>
</evidence>
<keyword evidence="4" id="KW-0175">Coiled coil</keyword>
<evidence type="ECO:0000313" key="9">
    <source>
        <dbReference type="Proteomes" id="UP000070444"/>
    </source>
</evidence>
<protein>
    <recommendedName>
        <fullName evidence="7">Beta-catenin-like protein 1 N-terminal domain-containing protein</fullName>
    </recommendedName>
</protein>
<accession>A0A137PGV9</accession>
<keyword evidence="2" id="KW-0597">Phosphoprotein</keyword>
<feature type="region of interest" description="Disordered" evidence="6">
    <location>
        <begin position="501"/>
        <end position="533"/>
    </location>
</feature>
<dbReference type="Pfam" id="PF08216">
    <property type="entry name" value="CTNNBL"/>
    <property type="match status" value="1"/>
</dbReference>
<dbReference type="PANTHER" id="PTHR14978:SF0">
    <property type="entry name" value="BETA-CATENIN-LIKE PROTEIN 1"/>
    <property type="match status" value="1"/>
</dbReference>
<dbReference type="GO" id="GO:0005681">
    <property type="term" value="C:spliceosomal complex"/>
    <property type="evidence" value="ECO:0007669"/>
    <property type="project" value="TreeGrafter"/>
</dbReference>
<feature type="domain" description="Beta-catenin-like protein 1 N-terminal" evidence="7">
    <location>
        <begin position="1"/>
        <end position="65"/>
    </location>
</feature>
<feature type="non-terminal residue" evidence="8">
    <location>
        <position position="1"/>
    </location>
</feature>
<dbReference type="SMART" id="SM01156">
    <property type="entry name" value="DUF1716"/>
    <property type="match status" value="1"/>
</dbReference>
<feature type="compositionally biased region" description="Acidic residues" evidence="6">
    <location>
        <begin position="507"/>
        <end position="516"/>
    </location>
</feature>
<keyword evidence="9" id="KW-1185">Reference proteome</keyword>
<gene>
    <name evidence="8" type="ORF">CONCODRAFT_34947</name>
</gene>
<evidence type="ECO:0000256" key="2">
    <source>
        <dbReference type="ARBA" id="ARBA00022553"/>
    </source>
</evidence>
<dbReference type="Gene3D" id="1.25.10.10">
    <property type="entry name" value="Leucine-rich Repeat Variant"/>
    <property type="match status" value="1"/>
</dbReference>
<organism evidence="8 9">
    <name type="scientific">Conidiobolus coronatus (strain ATCC 28846 / CBS 209.66 / NRRL 28638)</name>
    <name type="common">Delacroixia coronata</name>
    <dbReference type="NCBI Taxonomy" id="796925"/>
    <lineage>
        <taxon>Eukaryota</taxon>
        <taxon>Fungi</taxon>
        <taxon>Fungi incertae sedis</taxon>
        <taxon>Zoopagomycota</taxon>
        <taxon>Entomophthoromycotina</taxon>
        <taxon>Entomophthoromycetes</taxon>
        <taxon>Entomophthorales</taxon>
        <taxon>Ancylistaceae</taxon>
        <taxon>Conidiobolus</taxon>
    </lineage>
</organism>
<dbReference type="InterPro" id="IPR039678">
    <property type="entry name" value="CTNNBL1"/>
</dbReference>
<evidence type="ECO:0000256" key="6">
    <source>
        <dbReference type="SAM" id="MobiDB-lite"/>
    </source>
</evidence>
<comment type="subcellular location">
    <subcellularLocation>
        <location evidence="1">Nucleus</location>
    </subcellularLocation>
</comment>
<dbReference type="GO" id="GO:0010467">
    <property type="term" value="P:gene expression"/>
    <property type="evidence" value="ECO:0007669"/>
    <property type="project" value="UniProtKB-ARBA"/>
</dbReference>
<reference evidence="8 9" key="1">
    <citation type="journal article" date="2015" name="Genome Biol. Evol.">
        <title>Phylogenomic analyses indicate that early fungi evolved digesting cell walls of algal ancestors of land plants.</title>
        <authorList>
            <person name="Chang Y."/>
            <person name="Wang S."/>
            <person name="Sekimoto S."/>
            <person name="Aerts A.L."/>
            <person name="Choi C."/>
            <person name="Clum A."/>
            <person name="LaButti K.M."/>
            <person name="Lindquist E.A."/>
            <person name="Yee Ngan C."/>
            <person name="Ohm R.A."/>
            <person name="Salamov A.A."/>
            <person name="Grigoriev I.V."/>
            <person name="Spatafora J.W."/>
            <person name="Berbee M.L."/>
        </authorList>
    </citation>
    <scope>NUCLEOTIDE SEQUENCE [LARGE SCALE GENOMIC DNA]</scope>
    <source>
        <strain evidence="8 9">NRRL 28638</strain>
    </source>
</reference>
<keyword evidence="3" id="KW-0677">Repeat</keyword>
<keyword evidence="5" id="KW-0539">Nucleus</keyword>
<dbReference type="EMBL" id="KQ964426">
    <property type="protein sequence ID" value="KXN74236.1"/>
    <property type="molecule type" value="Genomic_DNA"/>
</dbReference>
<dbReference type="STRING" id="796925.A0A137PGV9"/>
<evidence type="ECO:0000256" key="4">
    <source>
        <dbReference type="ARBA" id="ARBA00023054"/>
    </source>
</evidence>
<sequence>ELRTKYSTEPTKFMESETDLDESIKNLKLLSQAPQLYPVLIELNAPQSLLGLLVHENSDIVVSCLELLNELIDEDLLSDPDNTLKPSELAQMESGINSLIKNLIENKFYKLLEQNLTTLDETKEEERNGVYLILSIIESIGSIQLDYLELILAETNILEWITNRVKFRNHIKDPLSNSFDQNAQYSSEVLAILLQDSNLNRIKFCGIGGVDTILRVLSQYKKRDPVDREEVEFMENLFNCLNSILQEKVGKSKFFTSDGIVLMLILLKSKKLSRIRSLETINFSTLNYSGAVNCIQLVKEGGLSPLFSALMKKKLKQYKKLYPDFNEVKDEEHCVSILTNLLVNLKPDTLEWSRVIRKFFEMDMEKVDRVVEIFLFYMERMQLVEENINDTLDLEALGDDLITEEDRIYSQKLELGLFTLQMTSLILVNLCYFEQGLRDRVEYLLKRRNLSLATIDGVLKEYVEGLGTEEDEGLEDPEFENLNYRVMEWMSCLQDDFVPPVSLLNGNDEDDEEVGEGEGLLGEVEGKEDNEDN</sequence>
<dbReference type="OrthoDB" id="1898821at2759"/>